<protein>
    <recommendedName>
        <fullName evidence="4">Zn(2)-C6 fungal-type domain-containing protein</fullName>
    </recommendedName>
</protein>
<dbReference type="Proteomes" id="UP001145021">
    <property type="component" value="Unassembled WGS sequence"/>
</dbReference>
<keyword evidence="6" id="KW-1185">Reference proteome</keyword>
<dbReference type="PANTHER" id="PTHR47659:SF7">
    <property type="entry name" value="FUNGAL TRANSCRIPTIONAL REGULATORY PROTEIN, N-TERMINAL DOMAIN-CONTAINING PROTEIN"/>
    <property type="match status" value="1"/>
</dbReference>
<feature type="compositionally biased region" description="Polar residues" evidence="3">
    <location>
        <begin position="98"/>
        <end position="136"/>
    </location>
</feature>
<dbReference type="InterPro" id="IPR050335">
    <property type="entry name" value="ERT1_acuK_gluconeogen_tf"/>
</dbReference>
<feature type="compositionally biased region" description="Polar residues" evidence="3">
    <location>
        <begin position="349"/>
        <end position="392"/>
    </location>
</feature>
<dbReference type="PANTHER" id="PTHR47659">
    <property type="entry name" value="ZN(II)2CYS6 TRANSCRIPTION FACTOR (EUROFUNG)-RELATED"/>
    <property type="match status" value="1"/>
</dbReference>
<evidence type="ECO:0000256" key="3">
    <source>
        <dbReference type="SAM" id="MobiDB-lite"/>
    </source>
</evidence>
<reference evidence="5" key="1">
    <citation type="submission" date="2022-07" db="EMBL/GenBank/DDBJ databases">
        <title>Phylogenomic reconstructions and comparative analyses of Kickxellomycotina fungi.</title>
        <authorList>
            <person name="Reynolds N.K."/>
            <person name="Stajich J.E."/>
            <person name="Barry K."/>
            <person name="Grigoriev I.V."/>
            <person name="Crous P."/>
            <person name="Smith M.E."/>
        </authorList>
    </citation>
    <scope>NUCLEOTIDE SEQUENCE</scope>
    <source>
        <strain evidence="5">NBRC 105413</strain>
    </source>
</reference>
<organism evidence="5 6">
    <name type="scientific">Coemansia asiatica</name>
    <dbReference type="NCBI Taxonomy" id="1052880"/>
    <lineage>
        <taxon>Eukaryota</taxon>
        <taxon>Fungi</taxon>
        <taxon>Fungi incertae sedis</taxon>
        <taxon>Zoopagomycota</taxon>
        <taxon>Kickxellomycotina</taxon>
        <taxon>Kickxellomycetes</taxon>
        <taxon>Kickxellales</taxon>
        <taxon>Kickxellaceae</taxon>
        <taxon>Coemansia</taxon>
    </lineage>
</organism>
<feature type="compositionally biased region" description="Low complexity" evidence="3">
    <location>
        <begin position="217"/>
        <end position="230"/>
    </location>
</feature>
<dbReference type="PROSITE" id="PS50048">
    <property type="entry name" value="ZN2_CY6_FUNGAL_2"/>
    <property type="match status" value="1"/>
</dbReference>
<dbReference type="EMBL" id="JANBOH010000344">
    <property type="protein sequence ID" value="KAJ1642751.1"/>
    <property type="molecule type" value="Genomic_DNA"/>
</dbReference>
<feature type="compositionally biased region" description="Basic residues" evidence="3">
    <location>
        <begin position="77"/>
        <end position="94"/>
    </location>
</feature>
<feature type="domain" description="Zn(2)-C6 fungal-type" evidence="4">
    <location>
        <begin position="43"/>
        <end position="74"/>
    </location>
</feature>
<evidence type="ECO:0000256" key="1">
    <source>
        <dbReference type="ARBA" id="ARBA00022723"/>
    </source>
</evidence>
<dbReference type="SMART" id="SM00066">
    <property type="entry name" value="GAL4"/>
    <property type="match status" value="1"/>
</dbReference>
<dbReference type="GO" id="GO:0008270">
    <property type="term" value="F:zinc ion binding"/>
    <property type="evidence" value="ECO:0007669"/>
    <property type="project" value="InterPro"/>
</dbReference>
<evidence type="ECO:0000313" key="6">
    <source>
        <dbReference type="Proteomes" id="UP001145021"/>
    </source>
</evidence>
<dbReference type="CDD" id="cd00067">
    <property type="entry name" value="GAL4"/>
    <property type="match status" value="1"/>
</dbReference>
<sequence length="392" mass="41730">MAAEHPFSSLRRAPSWMLANDEEAGRSSSDAPSRTKRAQVKNACVNCQRACKKCDSGRPCQRCVKYNLQESCVDSKRKPRKKGIKRGPYKKRKKNTDDTVSLDTQQQQPTEVAGSVDSSGQASGSGSVRARSTMSKRSGERTRPRGLLGPGMVPILQSDPHGNDDSDDQSSSSDTPLVAARQTQPQPTAYRPPPPRLSLHAASSAPQPARLLPETPTMGLTAAFGTLATTPSGPSFPQPARYSQRPSSTGLPFAHTSGAIRLPPIASLVCSAPPTPLSLLTDIALSSTQRRQPPPPAAAVRPSTPTANNPAPYISIPSLPDRPSSQPAEDTEQQSALLQPPDDAHSRHSTTTASDDQSSNNGDADLAMNSSINNLSNKLQNTFLDQDSSSEL</sequence>
<evidence type="ECO:0000259" key="4">
    <source>
        <dbReference type="PROSITE" id="PS50048"/>
    </source>
</evidence>
<feature type="region of interest" description="Disordered" evidence="3">
    <location>
        <begin position="73"/>
        <end position="255"/>
    </location>
</feature>
<evidence type="ECO:0000256" key="2">
    <source>
        <dbReference type="ARBA" id="ARBA00023242"/>
    </source>
</evidence>
<feature type="region of interest" description="Disordered" evidence="3">
    <location>
        <begin position="1"/>
        <end position="39"/>
    </location>
</feature>
<feature type="region of interest" description="Disordered" evidence="3">
    <location>
        <begin position="288"/>
        <end position="392"/>
    </location>
</feature>
<keyword evidence="1" id="KW-0479">Metal-binding</keyword>
<gene>
    <name evidence="5" type="ORF">LPJ64_005425</name>
</gene>
<dbReference type="AlphaFoldDB" id="A0A9W8CH00"/>
<accession>A0A9W8CH00</accession>
<keyword evidence="2" id="KW-0539">Nucleus</keyword>
<comment type="caution">
    <text evidence="5">The sequence shown here is derived from an EMBL/GenBank/DDBJ whole genome shotgun (WGS) entry which is preliminary data.</text>
</comment>
<evidence type="ECO:0000313" key="5">
    <source>
        <dbReference type="EMBL" id="KAJ1642751.1"/>
    </source>
</evidence>
<proteinExistence type="predicted"/>
<feature type="compositionally biased region" description="Polar residues" evidence="3">
    <location>
        <begin position="323"/>
        <end position="337"/>
    </location>
</feature>
<dbReference type="InterPro" id="IPR001138">
    <property type="entry name" value="Zn2Cys6_DnaBD"/>
</dbReference>
<name>A0A9W8CH00_9FUNG</name>
<dbReference type="GO" id="GO:0000981">
    <property type="term" value="F:DNA-binding transcription factor activity, RNA polymerase II-specific"/>
    <property type="evidence" value="ECO:0007669"/>
    <property type="project" value="InterPro"/>
</dbReference>